<evidence type="ECO:0000256" key="1">
    <source>
        <dbReference type="SAM" id="MobiDB-lite"/>
    </source>
</evidence>
<feature type="compositionally biased region" description="Polar residues" evidence="1">
    <location>
        <begin position="8"/>
        <end position="22"/>
    </location>
</feature>
<evidence type="ECO:0000313" key="3">
    <source>
        <dbReference type="Proteomes" id="UP001620408"/>
    </source>
</evidence>
<keyword evidence="3" id="KW-1185">Reference proteome</keyword>
<reference evidence="2 3" key="1">
    <citation type="submission" date="2020-10" db="EMBL/GenBank/DDBJ databases">
        <title>Phylogeny of dyella-like bacteria.</title>
        <authorList>
            <person name="Fu J."/>
        </authorList>
    </citation>
    <scope>NUCLEOTIDE SEQUENCE [LARGE SCALE GENOMIC DNA]</scope>
    <source>
        <strain evidence="2 3">BB4</strain>
    </source>
</reference>
<comment type="caution">
    <text evidence="2">The sequence shown here is derived from an EMBL/GenBank/DDBJ whole genome shotgun (WGS) entry which is preliminary data.</text>
</comment>
<dbReference type="EMBL" id="JADIKD010000012">
    <property type="protein sequence ID" value="MFK2918778.1"/>
    <property type="molecule type" value="Genomic_DNA"/>
</dbReference>
<feature type="region of interest" description="Disordered" evidence="1">
    <location>
        <begin position="1"/>
        <end position="22"/>
    </location>
</feature>
<name>A0ABW8K7B5_9GAMM</name>
<dbReference type="Proteomes" id="UP001620408">
    <property type="component" value="Unassembled WGS sequence"/>
</dbReference>
<organism evidence="2 3">
    <name type="scientific">Dyella koreensis</name>
    <dbReference type="NCBI Taxonomy" id="311235"/>
    <lineage>
        <taxon>Bacteria</taxon>
        <taxon>Pseudomonadati</taxon>
        <taxon>Pseudomonadota</taxon>
        <taxon>Gammaproteobacteria</taxon>
        <taxon>Lysobacterales</taxon>
        <taxon>Rhodanobacteraceae</taxon>
        <taxon>Dyella</taxon>
    </lineage>
</organism>
<gene>
    <name evidence="2" type="ORF">ISS97_16015</name>
</gene>
<protein>
    <submittedName>
        <fullName evidence="2">Uncharacterized protein</fullName>
    </submittedName>
</protein>
<accession>A0ABW8K7B5</accession>
<evidence type="ECO:0000313" key="2">
    <source>
        <dbReference type="EMBL" id="MFK2918778.1"/>
    </source>
</evidence>
<proteinExistence type="predicted"/>
<sequence length="126" mass="13374">MAADNTAGLGQSWPNAQDVSSSPRWHVYVFERNGVRYIQINDLNGNVRGAFATSSGNYLVLPIGADAARVATPQDPQPPAANEAGETVYRDDAVQVQVAPQSTGTLQIRTAAATCQDPVECSSRVN</sequence>